<dbReference type="Pfam" id="PF24140">
    <property type="entry name" value="TPR_TNPO3_IPO13_3rd"/>
    <property type="match status" value="1"/>
</dbReference>
<protein>
    <submittedName>
        <fullName evidence="7">KapN</fullName>
    </submittedName>
</protein>
<gene>
    <name evidence="7" type="ORF">CPAG_03537</name>
</gene>
<dbReference type="Gene3D" id="1.25.10.10">
    <property type="entry name" value="Leucine-rich Repeat Variant"/>
    <property type="match status" value="1"/>
</dbReference>
<keyword evidence="4" id="KW-0653">Protein transport</keyword>
<reference evidence="8" key="3">
    <citation type="journal article" date="2010" name="Genome Res.">
        <title>Population genomic sequencing of Coccidioides fungi reveals recent hybridization and transposon control.</title>
        <authorList>
            <person name="Neafsey D.E."/>
            <person name="Barker B.M."/>
            <person name="Sharpton T.J."/>
            <person name="Stajich J.E."/>
            <person name="Park D.J."/>
            <person name="Whiston E."/>
            <person name="Hung C.-Y."/>
            <person name="McMahan C."/>
            <person name="White J."/>
            <person name="Sykes S."/>
            <person name="Heiman D."/>
            <person name="Young S."/>
            <person name="Zeng Q."/>
            <person name="Abouelleil A."/>
            <person name="Aftuck L."/>
            <person name="Bessette D."/>
            <person name="Brown A."/>
            <person name="FitzGerald M."/>
            <person name="Lui A."/>
            <person name="Macdonald J.P."/>
            <person name="Priest M."/>
            <person name="Orbach M.J."/>
            <person name="Galgiani J.N."/>
            <person name="Kirkland T.N."/>
            <person name="Cole G.T."/>
            <person name="Birren B.W."/>
            <person name="Henn M.R."/>
            <person name="Taylor J.W."/>
            <person name="Rounsley S.D."/>
        </authorList>
    </citation>
    <scope>NUCLEOTIDE SEQUENCE [LARGE SCALE GENOMIC DNA]</scope>
    <source>
        <strain evidence="8">RMSCC 3488</strain>
    </source>
</reference>
<dbReference type="InterPro" id="IPR057942">
    <property type="entry name" value="TPR_TNPO3_IPO13_3rd"/>
</dbReference>
<dbReference type="Proteomes" id="UP000054567">
    <property type="component" value="Unassembled WGS sequence"/>
</dbReference>
<feature type="region of interest" description="Disordered" evidence="6">
    <location>
        <begin position="977"/>
        <end position="997"/>
    </location>
</feature>
<reference evidence="7 8" key="1">
    <citation type="submission" date="2007-06" db="EMBL/GenBank/DDBJ databases">
        <title>The Genome Sequence of Coccidioides posadasii RMSCC_3488.</title>
        <authorList>
            <consortium name="Coccidioides Genome Resources Consortium"/>
            <consortium name="The Broad Institute Genome Sequencing Platform"/>
            <person name="Henn M.R."/>
            <person name="Sykes S."/>
            <person name="Young S."/>
            <person name="Jaffe D."/>
            <person name="Berlin A."/>
            <person name="Alvarez P."/>
            <person name="Butler J."/>
            <person name="Gnerre S."/>
            <person name="Grabherr M."/>
            <person name="Mauceli E."/>
            <person name="Brockman W."/>
            <person name="Kodira C."/>
            <person name="Alvarado L."/>
            <person name="Zeng Q."/>
            <person name="Crawford M."/>
            <person name="Antoine C."/>
            <person name="Devon K."/>
            <person name="Galgiani J."/>
            <person name="Orsborn K."/>
            <person name="Lewis M.L."/>
            <person name="Nusbaum C."/>
            <person name="Galagan J."/>
            <person name="Birren B."/>
        </authorList>
    </citation>
    <scope>NUCLEOTIDE SEQUENCE [LARGE SCALE GENOMIC DNA]</scope>
    <source>
        <strain evidence="7 8">RMSCC 3488</strain>
    </source>
</reference>
<organism evidence="7 8">
    <name type="scientific">Coccidioides posadasii RMSCC 3488</name>
    <dbReference type="NCBI Taxonomy" id="454284"/>
    <lineage>
        <taxon>Eukaryota</taxon>
        <taxon>Fungi</taxon>
        <taxon>Dikarya</taxon>
        <taxon>Ascomycota</taxon>
        <taxon>Pezizomycotina</taxon>
        <taxon>Eurotiomycetes</taxon>
        <taxon>Eurotiomycetidae</taxon>
        <taxon>Onygenales</taxon>
        <taxon>Onygenaceae</taxon>
        <taxon>Coccidioides</taxon>
    </lineage>
</organism>
<dbReference type="InterPro" id="IPR051345">
    <property type="entry name" value="Importin_beta-like_NTR"/>
</dbReference>
<evidence type="ECO:0000256" key="5">
    <source>
        <dbReference type="ARBA" id="ARBA00023242"/>
    </source>
</evidence>
<name>A0A0J6I6Z3_COCPO</name>
<dbReference type="VEuPathDB" id="FungiDB:CPAG_03537"/>
<comment type="subcellular location">
    <subcellularLocation>
        <location evidence="1">Nucleus</location>
    </subcellularLocation>
</comment>
<dbReference type="GO" id="GO:0005737">
    <property type="term" value="C:cytoplasm"/>
    <property type="evidence" value="ECO:0007669"/>
    <property type="project" value="TreeGrafter"/>
</dbReference>
<dbReference type="PANTHER" id="PTHR12363">
    <property type="entry name" value="TRANSPORTIN 3 AND IMPORTIN 13"/>
    <property type="match status" value="1"/>
</dbReference>
<dbReference type="SUPFAM" id="SSF48371">
    <property type="entry name" value="ARM repeat"/>
    <property type="match status" value="1"/>
</dbReference>
<evidence type="ECO:0000313" key="8">
    <source>
        <dbReference type="Proteomes" id="UP000054567"/>
    </source>
</evidence>
<dbReference type="InterPro" id="IPR011989">
    <property type="entry name" value="ARM-like"/>
</dbReference>
<evidence type="ECO:0000256" key="4">
    <source>
        <dbReference type="ARBA" id="ARBA00022927"/>
    </source>
</evidence>
<dbReference type="EMBL" id="DS268110">
    <property type="protein sequence ID" value="KMM67202.1"/>
    <property type="molecule type" value="Genomic_DNA"/>
</dbReference>
<sequence>MEKQGDAPQLIREATELAQVLSAPGNASFVQTAQARLQTLQKSAAGWAIADSLLGSEDANVRFYGALTLTMKIHQDWANLGEQMVRDLLIRLVDCFLLLVNKNETSVVMRKFITSMTAMFFKPQAPWTHCIRHVAISLANGKYLPEEQADLQSFQTLVLPSLNYDRLLAVMSFSTTLAEESVRHAQNSSGYQDRLTANMNDAFFLINYSFQRAINNAQASANNVSSDQPTNTAQEAISSLQAWITAMRSVRVDRGALSSAVNVPISCAIRFLSEPRLAPNTMELLTDIILSQPKLLTPDHFTGIMDFLIGSDGEQYAMAILNGEFEDDQMRFLELLLSFASSETQIRVLTHSPDEKHERILFLLFKLFHAPGVGAVEDMASNLLLEFWTEAADNISELIMEGAFDEPTLSVKENFTRVIAECFDKFRYPNPSVLSEWEDDDVKIFNTFRRDFSDFLLATYPLLGVPMIQQIQERAAVAIRDHDWERFEVAMFCLASLADTIAENKHADDLLHALFHSELFDAICFGRTDIPLKTRQTLSDMIAKYTPYFERNHNLLAPVLNFLFSSLGMPSSEQAAAKSISSLCGTCRQPLTIYVEEFISKFAQLHANPSTNGHTLERVVEGIASVIQAVGSELGKANLLLKLLDPLCQEGKQARDISRTGQHEAGLASGLRVMGCTASIGKGLRAPEEFCINLDEESPDRSAGSDFWTGDPRATSLQSLIIQILEHLVNEFCADGDIIEGACDVLKAGYTEKSPGPYVLPPEVTVRFVKAVDMTSTRFPVVMGTASAFLASRATNPAQIHNEVVELIVHCYNLMVRMAQDPVQYDPEVAHSCIDFLTRSLPKYSRSFFSLIEAPQDKPEVVQAILHFTLVTLKGPDTLPLRAACSFWTTLLGLHDLPPAFTPDGLYKGQEQTATAKPFDAYLAQLGDVVISQIAGKCARSELDHFSEVIKKFAFQHPGAAKMHLGNALVSLDASSNEAAGGPAGQPGNNHNADSGVSKSERARFLASIFAVRGSRATNNLVREFWVSCRGKGFAYA</sequence>
<evidence type="ECO:0000313" key="7">
    <source>
        <dbReference type="EMBL" id="KMM67202.1"/>
    </source>
</evidence>
<reference evidence="8" key="2">
    <citation type="journal article" date="2009" name="Genome Res.">
        <title>Comparative genomic analyses of the human fungal pathogens Coccidioides and their relatives.</title>
        <authorList>
            <person name="Sharpton T.J."/>
            <person name="Stajich J.E."/>
            <person name="Rounsley S.D."/>
            <person name="Gardner M.J."/>
            <person name="Wortman J.R."/>
            <person name="Jordar V.S."/>
            <person name="Maiti R."/>
            <person name="Kodira C.D."/>
            <person name="Neafsey D.E."/>
            <person name="Zeng Q."/>
            <person name="Hung C.-Y."/>
            <person name="McMahan C."/>
            <person name="Muszewska A."/>
            <person name="Grynberg M."/>
            <person name="Mandel M.A."/>
            <person name="Kellner E.M."/>
            <person name="Barker B.M."/>
            <person name="Galgiani J.N."/>
            <person name="Orbach M.J."/>
            <person name="Kirkland T.N."/>
            <person name="Cole G.T."/>
            <person name="Henn M.R."/>
            <person name="Birren B.W."/>
            <person name="Taylor J.W."/>
        </authorList>
    </citation>
    <scope>NUCLEOTIDE SEQUENCE [LARGE SCALE GENOMIC DNA]</scope>
    <source>
        <strain evidence="8">RMSCC 3488</strain>
    </source>
</reference>
<dbReference type="GO" id="GO:0006606">
    <property type="term" value="P:protein import into nucleus"/>
    <property type="evidence" value="ECO:0007669"/>
    <property type="project" value="TreeGrafter"/>
</dbReference>
<dbReference type="AlphaFoldDB" id="A0A0J6I6Z3"/>
<dbReference type="OrthoDB" id="2016913at2759"/>
<dbReference type="GO" id="GO:0005634">
    <property type="term" value="C:nucleus"/>
    <property type="evidence" value="ECO:0007669"/>
    <property type="project" value="UniProtKB-SubCell"/>
</dbReference>
<keyword evidence="3" id="KW-0813">Transport</keyword>
<evidence type="ECO:0000256" key="6">
    <source>
        <dbReference type="SAM" id="MobiDB-lite"/>
    </source>
</evidence>
<evidence type="ECO:0000256" key="2">
    <source>
        <dbReference type="ARBA" id="ARBA00007991"/>
    </source>
</evidence>
<accession>A0A0J6I6Z3</accession>
<evidence type="ECO:0000256" key="1">
    <source>
        <dbReference type="ARBA" id="ARBA00004123"/>
    </source>
</evidence>
<dbReference type="PANTHER" id="PTHR12363:SF33">
    <property type="entry name" value="IMPORTIN-13"/>
    <property type="match status" value="1"/>
</dbReference>
<dbReference type="InterPro" id="IPR016024">
    <property type="entry name" value="ARM-type_fold"/>
</dbReference>
<keyword evidence="5" id="KW-0539">Nucleus</keyword>
<evidence type="ECO:0000256" key="3">
    <source>
        <dbReference type="ARBA" id="ARBA00022448"/>
    </source>
</evidence>
<comment type="similarity">
    <text evidence="2">Belongs to the importin beta family.</text>
</comment>
<proteinExistence type="inferred from homology"/>
<feature type="compositionally biased region" description="Low complexity" evidence="6">
    <location>
        <begin position="977"/>
        <end position="993"/>
    </location>
</feature>